<dbReference type="AlphaFoldDB" id="A0AAW6RQL3"/>
<evidence type="ECO:0000313" key="2">
    <source>
        <dbReference type="Proteomes" id="UP001157887"/>
    </source>
</evidence>
<name>A0AAW6RQL3_ACIJO</name>
<comment type="caution">
    <text evidence="1">The sequence shown here is derived from an EMBL/GenBank/DDBJ whole genome shotgun (WGS) entry which is preliminary data.</text>
</comment>
<dbReference type="RefSeq" id="WP_279662026.1">
    <property type="nucleotide sequence ID" value="NZ_JAOECG010000006.1"/>
</dbReference>
<organism evidence="1 2">
    <name type="scientific">Acinetobacter johnsonii</name>
    <dbReference type="NCBI Taxonomy" id="40214"/>
    <lineage>
        <taxon>Bacteria</taxon>
        <taxon>Pseudomonadati</taxon>
        <taxon>Pseudomonadota</taxon>
        <taxon>Gammaproteobacteria</taxon>
        <taxon>Moraxellales</taxon>
        <taxon>Moraxellaceae</taxon>
        <taxon>Acinetobacter</taxon>
    </lineage>
</organism>
<protein>
    <submittedName>
        <fullName evidence="1">Uncharacterized protein</fullName>
    </submittedName>
</protein>
<reference evidence="1" key="1">
    <citation type="submission" date="2022-09" db="EMBL/GenBank/DDBJ databases">
        <title>Intensive care unit water sources are persistently colonized with multi-drug resistant bacteria and are the site of extensive horizontal gene transfer of antibiotic resistance genes.</title>
        <authorList>
            <person name="Diorio-Toth L."/>
        </authorList>
    </citation>
    <scope>NUCLEOTIDE SEQUENCE</scope>
    <source>
        <strain evidence="1">GD04065</strain>
    </source>
</reference>
<sequence length="252" mass="26997">MTLLLKSDKVIGEPESLSLKSVQTDQYNTVLAGHKSILNFLDLPDSVADGSLIDDVFILGKQSSVSGAQTDINAKKGVTFVDGGSAFIQLPDAWDLSQYKSGDSILLSFWLKVLAVPAGSTRGLLGWRYSSTNNFSVTQTTSGGLNCGVGGLSLTNIANDIIGQSFLCSIEVKIGANGFTVSTYKNKIKTQSAASSETIPKPAQLTPRIGKIDAFSSANFICHRAFIRKFDSSKTDALTIISDEYDKFFSNL</sequence>
<proteinExistence type="predicted"/>
<evidence type="ECO:0000313" key="1">
    <source>
        <dbReference type="EMBL" id="MDG9786759.1"/>
    </source>
</evidence>
<dbReference type="Proteomes" id="UP001157887">
    <property type="component" value="Unassembled WGS sequence"/>
</dbReference>
<accession>A0AAW6RQL3</accession>
<gene>
    <name evidence="1" type="ORF">N7566_07105</name>
</gene>
<dbReference type="EMBL" id="JAOECG010000006">
    <property type="protein sequence ID" value="MDG9786759.1"/>
    <property type="molecule type" value="Genomic_DNA"/>
</dbReference>